<dbReference type="GO" id="GO:0004674">
    <property type="term" value="F:protein serine/threonine kinase activity"/>
    <property type="evidence" value="ECO:0007669"/>
    <property type="project" value="UniProtKB-EC"/>
</dbReference>
<keyword evidence="1 3" id="KW-0547">Nucleotide-binding</keyword>
<dbReference type="InterPro" id="IPR042095">
    <property type="entry name" value="SUMF_sf"/>
</dbReference>
<proteinExistence type="predicted"/>
<keyword evidence="6" id="KW-0808">Transferase</keyword>
<dbReference type="GO" id="GO:0005524">
    <property type="term" value="F:ATP binding"/>
    <property type="evidence" value="ECO:0007669"/>
    <property type="project" value="UniProtKB-UniRule"/>
</dbReference>
<reference evidence="6 7" key="1">
    <citation type="submission" date="2019-02" db="EMBL/GenBank/DDBJ databases">
        <title>Deep-cultivation of Planctomycetes and their phenomic and genomic characterization uncovers novel biology.</title>
        <authorList>
            <person name="Wiegand S."/>
            <person name="Jogler M."/>
            <person name="Boedeker C."/>
            <person name="Pinto D."/>
            <person name="Vollmers J."/>
            <person name="Rivas-Marin E."/>
            <person name="Kohn T."/>
            <person name="Peeters S.H."/>
            <person name="Heuer A."/>
            <person name="Rast P."/>
            <person name="Oberbeckmann S."/>
            <person name="Bunk B."/>
            <person name="Jeske O."/>
            <person name="Meyerdierks A."/>
            <person name="Storesund J.E."/>
            <person name="Kallscheuer N."/>
            <person name="Luecker S."/>
            <person name="Lage O.M."/>
            <person name="Pohl T."/>
            <person name="Merkel B.J."/>
            <person name="Hornburger P."/>
            <person name="Mueller R.-W."/>
            <person name="Bruemmer F."/>
            <person name="Labrenz M."/>
            <person name="Spormann A.M."/>
            <person name="Op den Camp H."/>
            <person name="Overmann J."/>
            <person name="Amann R."/>
            <person name="Jetten M.S.M."/>
            <person name="Mascher T."/>
            <person name="Medema M.H."/>
            <person name="Devos D.P."/>
            <person name="Kaster A.-K."/>
            <person name="Ovreas L."/>
            <person name="Rohde M."/>
            <person name="Galperin M.Y."/>
            <person name="Jogler C."/>
        </authorList>
    </citation>
    <scope>NUCLEOTIDE SEQUENCE [LARGE SCALE GENOMIC DNA]</scope>
    <source>
        <strain evidence="6 7">Pan216</strain>
    </source>
</reference>
<dbReference type="OrthoDB" id="9812426at2"/>
<dbReference type="Pfam" id="PF00069">
    <property type="entry name" value="Pkinase"/>
    <property type="match status" value="1"/>
</dbReference>
<dbReference type="InterPro" id="IPR000719">
    <property type="entry name" value="Prot_kinase_dom"/>
</dbReference>
<evidence type="ECO:0000313" key="6">
    <source>
        <dbReference type="EMBL" id="QDU62236.1"/>
    </source>
</evidence>
<evidence type="ECO:0000259" key="5">
    <source>
        <dbReference type="PROSITE" id="PS50011"/>
    </source>
</evidence>
<dbReference type="SMART" id="SM00220">
    <property type="entry name" value="S_TKc"/>
    <property type="match status" value="1"/>
</dbReference>
<feature type="binding site" evidence="3">
    <location>
        <position position="43"/>
    </location>
    <ligand>
        <name>ATP</name>
        <dbReference type="ChEBI" id="CHEBI:30616"/>
    </ligand>
</feature>
<dbReference type="InterPro" id="IPR017441">
    <property type="entry name" value="Protein_kinase_ATP_BS"/>
</dbReference>
<dbReference type="AlphaFoldDB" id="A0A518B5J5"/>
<evidence type="ECO:0000256" key="3">
    <source>
        <dbReference type="PROSITE-ProRule" id="PRU10141"/>
    </source>
</evidence>
<dbReference type="RefSeq" id="WP_145258841.1">
    <property type="nucleotide sequence ID" value="NZ_CP036279.1"/>
</dbReference>
<dbReference type="EC" id="2.7.11.1" evidence="6"/>
<dbReference type="PROSITE" id="PS00108">
    <property type="entry name" value="PROTEIN_KINASE_ST"/>
    <property type="match status" value="1"/>
</dbReference>
<dbReference type="Gene3D" id="1.10.510.10">
    <property type="entry name" value="Transferase(Phosphotransferase) domain 1"/>
    <property type="match status" value="1"/>
</dbReference>
<dbReference type="KEGG" id="knv:Pan216_31030"/>
<dbReference type="PANTHER" id="PTHR23150">
    <property type="entry name" value="SULFATASE MODIFYING FACTOR 1, 2"/>
    <property type="match status" value="1"/>
</dbReference>
<dbReference type="SUPFAM" id="SSF56436">
    <property type="entry name" value="C-type lectin-like"/>
    <property type="match status" value="1"/>
</dbReference>
<dbReference type="PROSITE" id="PS00107">
    <property type="entry name" value="PROTEIN_KINASE_ATP"/>
    <property type="match status" value="1"/>
</dbReference>
<dbReference type="Pfam" id="PF03781">
    <property type="entry name" value="FGE-sulfatase"/>
    <property type="match status" value="1"/>
</dbReference>
<dbReference type="Gene3D" id="3.90.1580.10">
    <property type="entry name" value="paralog of FGE (formylglycine-generating enzyme)"/>
    <property type="match status" value="1"/>
</dbReference>
<dbReference type="EMBL" id="CP036279">
    <property type="protein sequence ID" value="QDU62236.1"/>
    <property type="molecule type" value="Genomic_DNA"/>
</dbReference>
<name>A0A518B5J5_9BACT</name>
<keyword evidence="7" id="KW-1185">Reference proteome</keyword>
<feature type="region of interest" description="Disordered" evidence="4">
    <location>
        <begin position="387"/>
        <end position="450"/>
    </location>
</feature>
<dbReference type="SUPFAM" id="SSF56112">
    <property type="entry name" value="Protein kinase-like (PK-like)"/>
    <property type="match status" value="1"/>
</dbReference>
<dbReference type="InterPro" id="IPR016187">
    <property type="entry name" value="CTDL_fold"/>
</dbReference>
<dbReference type="InterPro" id="IPR011009">
    <property type="entry name" value="Kinase-like_dom_sf"/>
</dbReference>
<evidence type="ECO:0000256" key="2">
    <source>
        <dbReference type="ARBA" id="ARBA00022840"/>
    </source>
</evidence>
<feature type="region of interest" description="Disordered" evidence="4">
    <location>
        <begin position="296"/>
        <end position="318"/>
    </location>
</feature>
<dbReference type="InterPro" id="IPR005532">
    <property type="entry name" value="SUMF_dom"/>
</dbReference>
<sequence length="718" mass="79162">MALLIDVGTEPLPGYKLLKLLGEGGFGQVWKASAPGGVEVALKFIRMEDQKADPELRALHAIRNIRHPHLLDIHFAVQIDDRLVIATSLCDRSLWERFKECRESGLTGIPKGELLGYMRESASALDFLNEPRHVGPDGALVGIQHRDIKPQNIFLVGDSAKVADFGLAKVLKTSQASHTGSMTPWYTAPETFKSNVAFSSDQYSLVVTYFQLRCGKLPYQAGEIYQYIRSTMEEEPNLSPLPEEERGVVARALAKEPDQRWPNCLAFVEELIQRSETEIASRWRTRQGAPMRSVVGRDDATLSDSRLSGVGPKTPMGASKEDAATLLTAGQFETAGHASRDTVPESRADFASARSQIVKKWWAPTLVFSTVAAVTLPMTMEFKLPWQSEEHDPPPVVVIPHGEEDKETPSTGKHAGHHSETPTTNPSTADAMKPTSGAGTSSLSAKTDHADDHAQLKNPSLVFASATTTLPADRATHLDRTITNSVGMTLKLVLPGTFEMGSREAINGESPAKRITLNKAYYVGATEVTQGQWKEVMGTEPWAGQEFVNVGDDYPAVFVNWRDANEFCRRLSEKDGRFYRLPTEAEWEYASRSGTSTSYSFGDSERELEKHGWFNGNAGGNGEAHAHLVGRKLANGFGLHDMHGNVWEWCFDPFTLEHYDWSPALNLRGSFLLSDRACRGGSWGNGPADCRSTSRLKSPQARRKSYLGFRVVSLADDK</sequence>
<protein>
    <submittedName>
        <fullName evidence="6">Serine/threonine-protein kinase PknF</fullName>
        <ecNumber evidence="6">2.7.11.1</ecNumber>
    </submittedName>
</protein>
<gene>
    <name evidence="6" type="primary">pknF_5</name>
    <name evidence="6" type="ORF">Pan216_31030</name>
</gene>
<dbReference type="CDD" id="cd14014">
    <property type="entry name" value="STKc_PknB_like"/>
    <property type="match status" value="1"/>
</dbReference>
<dbReference type="Proteomes" id="UP000317093">
    <property type="component" value="Chromosome"/>
</dbReference>
<dbReference type="GO" id="GO:0120147">
    <property type="term" value="F:formylglycine-generating oxidase activity"/>
    <property type="evidence" value="ECO:0007669"/>
    <property type="project" value="TreeGrafter"/>
</dbReference>
<accession>A0A518B5J5</accession>
<dbReference type="PANTHER" id="PTHR23150:SF19">
    <property type="entry name" value="FORMYLGLYCINE-GENERATING ENZYME"/>
    <property type="match status" value="1"/>
</dbReference>
<keyword evidence="6" id="KW-0418">Kinase</keyword>
<dbReference type="InterPro" id="IPR051043">
    <property type="entry name" value="Sulfatase_Mod_Factor_Kinase"/>
</dbReference>
<evidence type="ECO:0000256" key="4">
    <source>
        <dbReference type="SAM" id="MobiDB-lite"/>
    </source>
</evidence>
<dbReference type="InterPro" id="IPR008271">
    <property type="entry name" value="Ser/Thr_kinase_AS"/>
</dbReference>
<keyword evidence="2 3" id="KW-0067">ATP-binding</keyword>
<organism evidence="6 7">
    <name type="scientific">Kolteria novifilia</name>
    <dbReference type="NCBI Taxonomy" id="2527975"/>
    <lineage>
        <taxon>Bacteria</taxon>
        <taxon>Pseudomonadati</taxon>
        <taxon>Planctomycetota</taxon>
        <taxon>Planctomycetia</taxon>
        <taxon>Kolteriales</taxon>
        <taxon>Kolteriaceae</taxon>
        <taxon>Kolteria</taxon>
    </lineage>
</organism>
<evidence type="ECO:0000313" key="7">
    <source>
        <dbReference type="Proteomes" id="UP000317093"/>
    </source>
</evidence>
<evidence type="ECO:0000256" key="1">
    <source>
        <dbReference type="ARBA" id="ARBA00022741"/>
    </source>
</evidence>
<dbReference type="PROSITE" id="PS50011">
    <property type="entry name" value="PROTEIN_KINASE_DOM"/>
    <property type="match status" value="1"/>
</dbReference>
<feature type="domain" description="Protein kinase" evidence="5">
    <location>
        <begin position="15"/>
        <end position="272"/>
    </location>
</feature>